<name>A0AAW0KPX1_QUESU</name>
<accession>A0AAW0KPX1</accession>
<sequence length="77" mass="8842">MCKGFREINVSTTEPKIDISCLGQNLLHAQTLKQVRDAVWLPRLLESVNSTLSFEDSNDRSTKYLMSLHYGRRCVLN</sequence>
<reference evidence="1 2" key="1">
    <citation type="journal article" date="2018" name="Sci. Data">
        <title>The draft genome sequence of cork oak.</title>
        <authorList>
            <person name="Ramos A.M."/>
            <person name="Usie A."/>
            <person name="Barbosa P."/>
            <person name="Barros P.M."/>
            <person name="Capote T."/>
            <person name="Chaves I."/>
            <person name="Simoes F."/>
            <person name="Abreu I."/>
            <person name="Carrasquinho I."/>
            <person name="Faro C."/>
            <person name="Guimaraes J.B."/>
            <person name="Mendonca D."/>
            <person name="Nobrega F."/>
            <person name="Rodrigues L."/>
            <person name="Saibo N.J.M."/>
            <person name="Varela M.C."/>
            <person name="Egas C."/>
            <person name="Matos J."/>
            <person name="Miguel C.M."/>
            <person name="Oliveira M.M."/>
            <person name="Ricardo C.P."/>
            <person name="Goncalves S."/>
        </authorList>
    </citation>
    <scope>NUCLEOTIDE SEQUENCE [LARGE SCALE GENOMIC DNA]</scope>
    <source>
        <strain evidence="2">cv. HL8</strain>
    </source>
</reference>
<dbReference type="EMBL" id="PKMF04000244">
    <property type="protein sequence ID" value="KAK7841269.1"/>
    <property type="molecule type" value="Genomic_DNA"/>
</dbReference>
<keyword evidence="2" id="KW-1185">Reference proteome</keyword>
<dbReference type="AlphaFoldDB" id="A0AAW0KPX1"/>
<protein>
    <submittedName>
        <fullName evidence="1">Uncharacterized protein</fullName>
    </submittedName>
</protein>
<evidence type="ECO:0000313" key="1">
    <source>
        <dbReference type="EMBL" id="KAK7841269.1"/>
    </source>
</evidence>
<dbReference type="Proteomes" id="UP000237347">
    <property type="component" value="Unassembled WGS sequence"/>
</dbReference>
<proteinExistence type="predicted"/>
<comment type="caution">
    <text evidence="1">The sequence shown here is derived from an EMBL/GenBank/DDBJ whole genome shotgun (WGS) entry which is preliminary data.</text>
</comment>
<evidence type="ECO:0000313" key="2">
    <source>
        <dbReference type="Proteomes" id="UP000237347"/>
    </source>
</evidence>
<organism evidence="1 2">
    <name type="scientific">Quercus suber</name>
    <name type="common">Cork oak</name>
    <dbReference type="NCBI Taxonomy" id="58331"/>
    <lineage>
        <taxon>Eukaryota</taxon>
        <taxon>Viridiplantae</taxon>
        <taxon>Streptophyta</taxon>
        <taxon>Embryophyta</taxon>
        <taxon>Tracheophyta</taxon>
        <taxon>Spermatophyta</taxon>
        <taxon>Magnoliopsida</taxon>
        <taxon>eudicotyledons</taxon>
        <taxon>Gunneridae</taxon>
        <taxon>Pentapetalae</taxon>
        <taxon>rosids</taxon>
        <taxon>fabids</taxon>
        <taxon>Fagales</taxon>
        <taxon>Fagaceae</taxon>
        <taxon>Quercus</taxon>
    </lineage>
</organism>
<gene>
    <name evidence="1" type="ORF">CFP56_015579</name>
</gene>